<dbReference type="RefSeq" id="WP_115303532.1">
    <property type="nucleotide sequence ID" value="NZ_CAAAHO010000002.1"/>
</dbReference>
<dbReference type="EMBL" id="UGNV01000001">
    <property type="protein sequence ID" value="STX29873.1"/>
    <property type="molecule type" value="Genomic_DNA"/>
</dbReference>
<reference evidence="2 3" key="1">
    <citation type="submission" date="2018-06" db="EMBL/GenBank/DDBJ databases">
        <authorList>
            <consortium name="Pathogen Informatics"/>
            <person name="Doyle S."/>
        </authorList>
    </citation>
    <scope>NUCLEOTIDE SEQUENCE [LARGE SCALE GENOMIC DNA]</scope>
    <source>
        <strain evidence="2 3">NCTC13315</strain>
    </source>
</reference>
<sequence>MKIKRISAALLCSATVLFAGSSFAQAQERTSNTMLKGYDLPPHQEQVFDGNWFSSRVLQCSIRAEKHEQNPLVIEAKKNRVVVNGVILPEGSMMTVLVNVGDNIEFELDTRAKLGITNGSDNLMNIRCD</sequence>
<dbReference type="Proteomes" id="UP000254968">
    <property type="component" value="Unassembled WGS sequence"/>
</dbReference>
<protein>
    <submittedName>
        <fullName evidence="2">Uncharacterized protein</fullName>
    </submittedName>
</protein>
<accession>A0A378I4E3</accession>
<keyword evidence="1" id="KW-0732">Signal</keyword>
<evidence type="ECO:0000313" key="3">
    <source>
        <dbReference type="Proteomes" id="UP000254968"/>
    </source>
</evidence>
<gene>
    <name evidence="2" type="ORF">NCTC13315_02429</name>
</gene>
<name>A0A378I4E3_9GAMM</name>
<dbReference type="OrthoDB" id="5641564at2"/>
<organism evidence="2 3">
    <name type="scientific">Legionella beliardensis</name>
    <dbReference type="NCBI Taxonomy" id="91822"/>
    <lineage>
        <taxon>Bacteria</taxon>
        <taxon>Pseudomonadati</taxon>
        <taxon>Pseudomonadota</taxon>
        <taxon>Gammaproteobacteria</taxon>
        <taxon>Legionellales</taxon>
        <taxon>Legionellaceae</taxon>
        <taxon>Legionella</taxon>
    </lineage>
</organism>
<feature type="signal peptide" evidence="1">
    <location>
        <begin position="1"/>
        <end position="26"/>
    </location>
</feature>
<feature type="chain" id="PRO_5017069208" evidence="1">
    <location>
        <begin position="27"/>
        <end position="129"/>
    </location>
</feature>
<dbReference type="AlphaFoldDB" id="A0A378I4E3"/>
<proteinExistence type="predicted"/>
<evidence type="ECO:0000256" key="1">
    <source>
        <dbReference type="SAM" id="SignalP"/>
    </source>
</evidence>
<keyword evidence="3" id="KW-1185">Reference proteome</keyword>
<evidence type="ECO:0000313" key="2">
    <source>
        <dbReference type="EMBL" id="STX29873.1"/>
    </source>
</evidence>